<organism evidence="2">
    <name type="scientific">Camponotus floridanus</name>
    <name type="common">Florida carpenter ant</name>
    <dbReference type="NCBI Taxonomy" id="104421"/>
    <lineage>
        <taxon>Eukaryota</taxon>
        <taxon>Metazoa</taxon>
        <taxon>Ecdysozoa</taxon>
        <taxon>Arthropoda</taxon>
        <taxon>Hexapoda</taxon>
        <taxon>Insecta</taxon>
        <taxon>Pterygota</taxon>
        <taxon>Neoptera</taxon>
        <taxon>Endopterygota</taxon>
        <taxon>Hymenoptera</taxon>
        <taxon>Apocrita</taxon>
        <taxon>Aculeata</taxon>
        <taxon>Formicoidea</taxon>
        <taxon>Formicidae</taxon>
        <taxon>Formicinae</taxon>
        <taxon>Camponotus</taxon>
    </lineage>
</organism>
<gene>
    <name evidence="1" type="ORF">EAG_05526</name>
</gene>
<keyword evidence="2" id="KW-1185">Reference proteome</keyword>
<dbReference type="EMBL" id="GL438466">
    <property type="protein sequence ID" value="EFN68949.1"/>
    <property type="molecule type" value="Genomic_DNA"/>
</dbReference>
<accession>E2AC90</accession>
<dbReference type="Gene3D" id="2.40.70.10">
    <property type="entry name" value="Acid Proteases"/>
    <property type="match status" value="1"/>
</dbReference>
<feature type="non-terminal residue" evidence="1">
    <location>
        <position position="38"/>
    </location>
</feature>
<dbReference type="Proteomes" id="UP000000311">
    <property type="component" value="Unassembled WGS sequence"/>
</dbReference>
<dbReference type="InterPro" id="IPR021109">
    <property type="entry name" value="Peptidase_aspartic_dom_sf"/>
</dbReference>
<protein>
    <submittedName>
        <fullName evidence="1">Uncharacterized protein</fullName>
    </submittedName>
</protein>
<sequence>VDCNRISQLPVIRFNLGGFNWVSKTFVLTGKDYIIRVS</sequence>
<dbReference type="AlphaFoldDB" id="E2AC90"/>
<feature type="non-terminal residue" evidence="1">
    <location>
        <position position="1"/>
    </location>
</feature>
<evidence type="ECO:0000313" key="1">
    <source>
        <dbReference type="EMBL" id="EFN68949.1"/>
    </source>
</evidence>
<name>E2AC90_CAMFO</name>
<dbReference type="InParanoid" id="E2AC90"/>
<reference evidence="1 2" key="1">
    <citation type="journal article" date="2010" name="Science">
        <title>Genomic comparison of the ants Camponotus floridanus and Harpegnathos saltator.</title>
        <authorList>
            <person name="Bonasio R."/>
            <person name="Zhang G."/>
            <person name="Ye C."/>
            <person name="Mutti N.S."/>
            <person name="Fang X."/>
            <person name="Qin N."/>
            <person name="Donahue G."/>
            <person name="Yang P."/>
            <person name="Li Q."/>
            <person name="Li C."/>
            <person name="Zhang P."/>
            <person name="Huang Z."/>
            <person name="Berger S.L."/>
            <person name="Reinberg D."/>
            <person name="Wang J."/>
            <person name="Liebig J."/>
        </authorList>
    </citation>
    <scope>NUCLEOTIDE SEQUENCE [LARGE SCALE GENOMIC DNA]</scope>
    <source>
        <strain evidence="2">C129</strain>
    </source>
</reference>
<proteinExistence type="predicted"/>
<evidence type="ECO:0000313" key="2">
    <source>
        <dbReference type="Proteomes" id="UP000000311"/>
    </source>
</evidence>